<dbReference type="PROSITE" id="PS51125">
    <property type="entry name" value="NHL"/>
    <property type="match status" value="1"/>
</dbReference>
<dbReference type="InterPro" id="IPR001258">
    <property type="entry name" value="NHL_repeat"/>
</dbReference>
<protein>
    <recommendedName>
        <fullName evidence="5">NHL repeat-containing protein 2</fullName>
    </recommendedName>
</protein>
<evidence type="ECO:0000313" key="3">
    <source>
        <dbReference type="EMBL" id="CAF5059831.1"/>
    </source>
</evidence>
<feature type="non-terminal residue" evidence="3">
    <location>
        <position position="1"/>
    </location>
</feature>
<dbReference type="Gene3D" id="2.120.10.30">
    <property type="entry name" value="TolB, C-terminal domain"/>
    <property type="match status" value="1"/>
</dbReference>
<dbReference type="SUPFAM" id="SSF63829">
    <property type="entry name" value="Calcium-dependent phosphotriesterase"/>
    <property type="match status" value="1"/>
</dbReference>
<evidence type="ECO:0000256" key="1">
    <source>
        <dbReference type="ARBA" id="ARBA00022737"/>
    </source>
</evidence>
<reference evidence="3" key="1">
    <citation type="submission" date="2021-02" db="EMBL/GenBank/DDBJ databases">
        <authorList>
            <person name="Nowell W R."/>
        </authorList>
    </citation>
    <scope>NUCLEOTIDE SEQUENCE</scope>
</reference>
<evidence type="ECO:0000256" key="2">
    <source>
        <dbReference type="PROSITE-ProRule" id="PRU00504"/>
    </source>
</evidence>
<proteinExistence type="predicted"/>
<comment type="caution">
    <text evidence="3">The sequence shown here is derived from an EMBL/GenBank/DDBJ whole genome shotgun (WGS) entry which is preliminary data.</text>
</comment>
<dbReference type="InterPro" id="IPR011042">
    <property type="entry name" value="6-blade_b-propeller_TolB-like"/>
</dbReference>
<dbReference type="Pfam" id="PF01436">
    <property type="entry name" value="NHL"/>
    <property type="match status" value="1"/>
</dbReference>
<gene>
    <name evidence="3" type="ORF">QYT958_LOCUS42587</name>
</gene>
<feature type="non-terminal residue" evidence="3">
    <location>
        <position position="96"/>
    </location>
</feature>
<dbReference type="AlphaFoldDB" id="A0A822D1L3"/>
<name>A0A822D1L3_9BILA</name>
<evidence type="ECO:0000313" key="4">
    <source>
        <dbReference type="Proteomes" id="UP000663848"/>
    </source>
</evidence>
<accession>A0A822D1L3</accession>
<evidence type="ECO:0008006" key="5">
    <source>
        <dbReference type="Google" id="ProtNLM"/>
    </source>
</evidence>
<organism evidence="3 4">
    <name type="scientific">Rotaria socialis</name>
    <dbReference type="NCBI Taxonomy" id="392032"/>
    <lineage>
        <taxon>Eukaryota</taxon>
        <taxon>Metazoa</taxon>
        <taxon>Spiralia</taxon>
        <taxon>Gnathifera</taxon>
        <taxon>Rotifera</taxon>
        <taxon>Eurotatoria</taxon>
        <taxon>Bdelloidea</taxon>
        <taxon>Philodinida</taxon>
        <taxon>Philodinidae</taxon>
        <taxon>Rotaria</taxon>
    </lineage>
</organism>
<feature type="repeat" description="NHL" evidence="2">
    <location>
        <begin position="20"/>
        <end position="57"/>
    </location>
</feature>
<dbReference type="Proteomes" id="UP000663848">
    <property type="component" value="Unassembled WGS sequence"/>
</dbReference>
<sequence>VRRYQLGEKNGTLVAGGNGKGDGFNQLNVPTYVVVDRQQAVYVADNYHHRVMKWNKGAQEGIVVAGGQGAGNALTQLNGPGGIFVDTVGTLYVADS</sequence>
<dbReference type="EMBL" id="CAJOBR010055115">
    <property type="protein sequence ID" value="CAF5059831.1"/>
    <property type="molecule type" value="Genomic_DNA"/>
</dbReference>
<keyword evidence="1" id="KW-0677">Repeat</keyword>